<proteinExistence type="predicted"/>
<dbReference type="InterPro" id="IPR008883">
    <property type="entry name" value="UEV_N"/>
</dbReference>
<dbReference type="STRING" id="135208.A0A4Y9ZJ92"/>
<dbReference type="OrthoDB" id="306304at2759"/>
<dbReference type="SUPFAM" id="SSF54495">
    <property type="entry name" value="UBC-like"/>
    <property type="match status" value="1"/>
</dbReference>
<evidence type="ECO:0000256" key="1">
    <source>
        <dbReference type="SAM" id="MobiDB-lite"/>
    </source>
</evidence>
<reference evidence="3 4" key="1">
    <citation type="submission" date="2019-02" db="EMBL/GenBank/DDBJ databases">
        <title>Genome sequencing of the rare red list fungi Hericium alpestre (H. flagellum).</title>
        <authorList>
            <person name="Buettner E."/>
            <person name="Kellner H."/>
        </authorList>
    </citation>
    <scope>NUCLEOTIDE SEQUENCE [LARGE SCALE GENOMIC DNA]</scope>
    <source>
        <strain evidence="3 4">DSM 108284</strain>
    </source>
</reference>
<comment type="caution">
    <text evidence="3">The sequence shown here is derived from an EMBL/GenBank/DDBJ whole genome shotgun (WGS) entry which is preliminary data.</text>
</comment>
<dbReference type="GO" id="GO:0043130">
    <property type="term" value="F:ubiquitin binding"/>
    <property type="evidence" value="ECO:0007669"/>
    <property type="project" value="TreeGrafter"/>
</dbReference>
<organism evidence="3 4">
    <name type="scientific">Hericium alpestre</name>
    <dbReference type="NCBI Taxonomy" id="135208"/>
    <lineage>
        <taxon>Eukaryota</taxon>
        <taxon>Fungi</taxon>
        <taxon>Dikarya</taxon>
        <taxon>Basidiomycota</taxon>
        <taxon>Agaricomycotina</taxon>
        <taxon>Agaricomycetes</taxon>
        <taxon>Russulales</taxon>
        <taxon>Hericiaceae</taxon>
        <taxon>Hericium</taxon>
    </lineage>
</organism>
<dbReference type="Proteomes" id="UP000298061">
    <property type="component" value="Unassembled WGS sequence"/>
</dbReference>
<dbReference type="EMBL" id="SFCI01002427">
    <property type="protein sequence ID" value="TFY73921.1"/>
    <property type="molecule type" value="Genomic_DNA"/>
</dbReference>
<evidence type="ECO:0000259" key="2">
    <source>
        <dbReference type="PROSITE" id="PS51322"/>
    </source>
</evidence>
<dbReference type="GO" id="GO:0000813">
    <property type="term" value="C:ESCRT I complex"/>
    <property type="evidence" value="ECO:0007669"/>
    <property type="project" value="TreeGrafter"/>
</dbReference>
<dbReference type="Gene3D" id="3.10.110.10">
    <property type="entry name" value="Ubiquitin Conjugating Enzyme"/>
    <property type="match status" value="1"/>
</dbReference>
<dbReference type="PROSITE" id="PS51322">
    <property type="entry name" value="UEV"/>
    <property type="match status" value="1"/>
</dbReference>
<keyword evidence="4" id="KW-1185">Reference proteome</keyword>
<dbReference type="Pfam" id="PF05743">
    <property type="entry name" value="UEV"/>
    <property type="match status" value="1"/>
</dbReference>
<dbReference type="CDD" id="cd11685">
    <property type="entry name" value="UEV_TSG101-like"/>
    <property type="match status" value="1"/>
</dbReference>
<feature type="non-terminal residue" evidence="3">
    <location>
        <position position="158"/>
    </location>
</feature>
<dbReference type="GO" id="GO:0015031">
    <property type="term" value="P:protein transport"/>
    <property type="evidence" value="ECO:0007669"/>
    <property type="project" value="InterPro"/>
</dbReference>
<dbReference type="InterPro" id="IPR052070">
    <property type="entry name" value="ESCRT-I_UEV_domain"/>
</dbReference>
<dbReference type="PANTHER" id="PTHR23306:SF3">
    <property type="entry name" value="TUMOR SUPPRESSOR PROTEIN 101"/>
    <property type="match status" value="1"/>
</dbReference>
<dbReference type="AlphaFoldDB" id="A0A4Y9ZJ92"/>
<feature type="domain" description="UEV" evidence="2">
    <location>
        <begin position="3"/>
        <end position="145"/>
    </location>
</feature>
<evidence type="ECO:0000313" key="4">
    <source>
        <dbReference type="Proteomes" id="UP000298061"/>
    </source>
</evidence>
<protein>
    <recommendedName>
        <fullName evidence="2">UEV domain-containing protein</fullName>
    </recommendedName>
</protein>
<feature type="region of interest" description="Disordered" evidence="1">
    <location>
        <begin position="138"/>
        <end position="158"/>
    </location>
</feature>
<name>A0A4Y9ZJ92_9AGAM</name>
<accession>A0A4Y9ZJ92</accession>
<dbReference type="InterPro" id="IPR016135">
    <property type="entry name" value="UBQ-conjugating_enzyme/RWD"/>
</dbReference>
<dbReference type="PANTHER" id="PTHR23306">
    <property type="entry name" value="TUMOR SUSCEPTIBILITY GENE 101 PROTEIN-RELATED"/>
    <property type="match status" value="1"/>
</dbReference>
<gene>
    <name evidence="3" type="ORF">EWM64_g10089</name>
</gene>
<sequence>MNQLTANWLRHNLQPYPERDRVFADVDAVLARHPTLRPKTDVYTYDDGRTQLLLCIHGLLPIAFRNASYHIPVALWLTRDYPREPPIAYVVPTTDMLVKPGPHMDVSGRANIPYLAQWVRKPEPPALIEALQAHFSQDPPVYAKPKPPPPPANDYAIR</sequence>
<evidence type="ECO:0000313" key="3">
    <source>
        <dbReference type="EMBL" id="TFY73921.1"/>
    </source>
</evidence>